<evidence type="ECO:0000313" key="2">
    <source>
        <dbReference type="Proteomes" id="UP000224567"/>
    </source>
</evidence>
<dbReference type="OrthoDB" id="1298695at2759"/>
<comment type="caution">
    <text evidence="1">The sequence shown here is derived from an EMBL/GenBank/DDBJ whole genome shotgun (WGS) entry which is preliminary data.</text>
</comment>
<dbReference type="EMBL" id="MLFT02000001">
    <property type="protein sequence ID" value="PHT58755.1"/>
    <property type="molecule type" value="Genomic_DNA"/>
</dbReference>
<dbReference type="PANTHER" id="PTHR36607:SF24">
    <property type="entry name" value="AMINOTRANSFERASE-LIKE PLANT MOBILE DOMAIN-CONTAINING PROTEIN"/>
    <property type="match status" value="1"/>
</dbReference>
<organism evidence="1 2">
    <name type="scientific">Capsicum baccatum</name>
    <name type="common">Peruvian pepper</name>
    <dbReference type="NCBI Taxonomy" id="33114"/>
    <lineage>
        <taxon>Eukaryota</taxon>
        <taxon>Viridiplantae</taxon>
        <taxon>Streptophyta</taxon>
        <taxon>Embryophyta</taxon>
        <taxon>Tracheophyta</taxon>
        <taxon>Spermatophyta</taxon>
        <taxon>Magnoliopsida</taxon>
        <taxon>eudicotyledons</taxon>
        <taxon>Gunneridae</taxon>
        <taxon>Pentapetalae</taxon>
        <taxon>asterids</taxon>
        <taxon>lamiids</taxon>
        <taxon>Solanales</taxon>
        <taxon>Solanaceae</taxon>
        <taxon>Solanoideae</taxon>
        <taxon>Capsiceae</taxon>
        <taxon>Capsicum</taxon>
    </lineage>
</organism>
<sequence length="178" mass="19854">MTCFNDHEILYPSLEIVETKSSSHAKALTLKVHPPVIGAIPLNRKLLETSLHHTEWSMTETKDVMDNFLGKIVTKKVLLLKSSTHQNGVVTSSPSRNGSLSSWRVPPSGFGEDSCVCLGSLSKLNIPKRPLDNGPFRTREYLDWWPAHPETMLRQNTHIVLRGSKENDTPSATKGDQL</sequence>
<protein>
    <submittedName>
        <fullName evidence="1">Uncharacterized protein</fullName>
    </submittedName>
</protein>
<accession>A0A2G2XMN8</accession>
<dbReference type="PANTHER" id="PTHR36607">
    <property type="entry name" value="1,2-DIHYDROXY-3-KETO-5-METHYLTHIOPENTENE DIOXYGENASE 4"/>
    <property type="match status" value="1"/>
</dbReference>
<dbReference type="Proteomes" id="UP000224567">
    <property type="component" value="Unassembled WGS sequence"/>
</dbReference>
<reference evidence="2" key="2">
    <citation type="journal article" date="2017" name="J. Anim. Genet.">
        <title>Multiple reference genome sequences of hot pepper reveal the massive evolution of plant disease resistance genes by retroduplication.</title>
        <authorList>
            <person name="Kim S."/>
            <person name="Park J."/>
            <person name="Yeom S.-I."/>
            <person name="Kim Y.-M."/>
            <person name="Seo E."/>
            <person name="Kim K.-T."/>
            <person name="Kim M.-S."/>
            <person name="Lee J.M."/>
            <person name="Cheong K."/>
            <person name="Shin H.-S."/>
            <person name="Kim S.-B."/>
            <person name="Han K."/>
            <person name="Lee J."/>
            <person name="Park M."/>
            <person name="Lee H.-A."/>
            <person name="Lee H.-Y."/>
            <person name="Lee Y."/>
            <person name="Oh S."/>
            <person name="Lee J.H."/>
            <person name="Choi E."/>
            <person name="Choi E."/>
            <person name="Lee S.E."/>
            <person name="Jeon J."/>
            <person name="Kim H."/>
            <person name="Choi G."/>
            <person name="Song H."/>
            <person name="Lee J."/>
            <person name="Lee S.-C."/>
            <person name="Kwon J.-K."/>
            <person name="Lee H.-Y."/>
            <person name="Koo N."/>
            <person name="Hong Y."/>
            <person name="Kim R.W."/>
            <person name="Kang W.-H."/>
            <person name="Huh J.H."/>
            <person name="Kang B.-C."/>
            <person name="Yang T.-J."/>
            <person name="Lee Y.-H."/>
            <person name="Bennetzen J.L."/>
            <person name="Choi D."/>
        </authorList>
    </citation>
    <scope>NUCLEOTIDE SEQUENCE [LARGE SCALE GENOMIC DNA]</scope>
    <source>
        <strain evidence="2">cv. PBC81</strain>
    </source>
</reference>
<name>A0A2G2XMN8_CAPBA</name>
<keyword evidence="2" id="KW-1185">Reference proteome</keyword>
<gene>
    <name evidence="1" type="ORF">CQW23_01118</name>
</gene>
<reference evidence="1 2" key="1">
    <citation type="journal article" date="2017" name="Genome Biol.">
        <title>New reference genome sequences of hot pepper reveal the massive evolution of plant disease-resistance genes by retroduplication.</title>
        <authorList>
            <person name="Kim S."/>
            <person name="Park J."/>
            <person name="Yeom S.I."/>
            <person name="Kim Y.M."/>
            <person name="Seo E."/>
            <person name="Kim K.T."/>
            <person name="Kim M.S."/>
            <person name="Lee J.M."/>
            <person name="Cheong K."/>
            <person name="Shin H.S."/>
            <person name="Kim S.B."/>
            <person name="Han K."/>
            <person name="Lee J."/>
            <person name="Park M."/>
            <person name="Lee H.A."/>
            <person name="Lee H.Y."/>
            <person name="Lee Y."/>
            <person name="Oh S."/>
            <person name="Lee J.H."/>
            <person name="Choi E."/>
            <person name="Choi E."/>
            <person name="Lee S.E."/>
            <person name="Jeon J."/>
            <person name="Kim H."/>
            <person name="Choi G."/>
            <person name="Song H."/>
            <person name="Lee J."/>
            <person name="Lee S.C."/>
            <person name="Kwon J.K."/>
            <person name="Lee H.Y."/>
            <person name="Koo N."/>
            <person name="Hong Y."/>
            <person name="Kim R.W."/>
            <person name="Kang W.H."/>
            <person name="Huh J.H."/>
            <person name="Kang B.C."/>
            <person name="Yang T.J."/>
            <person name="Lee Y.H."/>
            <person name="Bennetzen J.L."/>
            <person name="Choi D."/>
        </authorList>
    </citation>
    <scope>NUCLEOTIDE SEQUENCE [LARGE SCALE GENOMIC DNA]</scope>
    <source>
        <strain evidence="2">cv. PBC81</strain>
    </source>
</reference>
<proteinExistence type="predicted"/>
<evidence type="ECO:0000313" key="1">
    <source>
        <dbReference type="EMBL" id="PHT58755.1"/>
    </source>
</evidence>
<dbReference type="AlphaFoldDB" id="A0A2G2XMN8"/>